<dbReference type="EnsemblMetazoa" id="PPA45005.1">
    <property type="protein sequence ID" value="PPA45005.1"/>
    <property type="gene ID" value="WBGene00283374"/>
</dbReference>
<accession>A0A8R1V5H8</accession>
<reference evidence="2" key="1">
    <citation type="journal article" date="2008" name="Nat. Genet.">
        <title>The Pristionchus pacificus genome provides a unique perspective on nematode lifestyle and parasitism.</title>
        <authorList>
            <person name="Dieterich C."/>
            <person name="Clifton S.W."/>
            <person name="Schuster L.N."/>
            <person name="Chinwalla A."/>
            <person name="Delehaunty K."/>
            <person name="Dinkelacker I."/>
            <person name="Fulton L."/>
            <person name="Fulton R."/>
            <person name="Godfrey J."/>
            <person name="Minx P."/>
            <person name="Mitreva M."/>
            <person name="Roeseler W."/>
            <person name="Tian H."/>
            <person name="Witte H."/>
            <person name="Yang S.P."/>
            <person name="Wilson R.K."/>
            <person name="Sommer R.J."/>
        </authorList>
    </citation>
    <scope>NUCLEOTIDE SEQUENCE [LARGE SCALE GENOMIC DNA]</scope>
    <source>
        <strain evidence="2">PS312</strain>
    </source>
</reference>
<gene>
    <name evidence="1" type="primary">WBGene00283374</name>
</gene>
<dbReference type="Proteomes" id="UP000005239">
    <property type="component" value="Unassembled WGS sequence"/>
</dbReference>
<keyword evidence="2" id="KW-1185">Reference proteome</keyword>
<proteinExistence type="predicted"/>
<protein>
    <submittedName>
        <fullName evidence="1">Uncharacterized protein</fullName>
    </submittedName>
</protein>
<accession>A0A2A6CYV2</accession>
<evidence type="ECO:0000313" key="2">
    <source>
        <dbReference type="Proteomes" id="UP000005239"/>
    </source>
</evidence>
<name>A0A2A6CYV2_PRIPA</name>
<reference evidence="1" key="2">
    <citation type="submission" date="2022-06" db="UniProtKB">
        <authorList>
            <consortium name="EnsemblMetazoa"/>
        </authorList>
    </citation>
    <scope>IDENTIFICATION</scope>
    <source>
        <strain evidence="1">PS312</strain>
    </source>
</reference>
<sequence length="109" mass="12577">MPRLSTNTIRFYTPTVTPSATSTTASADASQAHSVTNNATMCDIEESELECPYPWMYCAYFLKECHDNPNCLDKRGWCMPFNEVPYTKIVNFNSEEEEEQEEEEELFIL</sequence>
<dbReference type="AlphaFoldDB" id="A0A2A6CYV2"/>
<organism evidence="1 2">
    <name type="scientific">Pristionchus pacificus</name>
    <name type="common">Parasitic nematode worm</name>
    <dbReference type="NCBI Taxonomy" id="54126"/>
    <lineage>
        <taxon>Eukaryota</taxon>
        <taxon>Metazoa</taxon>
        <taxon>Ecdysozoa</taxon>
        <taxon>Nematoda</taxon>
        <taxon>Chromadorea</taxon>
        <taxon>Rhabditida</taxon>
        <taxon>Rhabditina</taxon>
        <taxon>Diplogasteromorpha</taxon>
        <taxon>Diplogasteroidea</taxon>
        <taxon>Neodiplogasteridae</taxon>
        <taxon>Pristionchus</taxon>
    </lineage>
</organism>
<evidence type="ECO:0000313" key="1">
    <source>
        <dbReference type="EnsemblMetazoa" id="PPA45005.1"/>
    </source>
</evidence>